<dbReference type="InterPro" id="IPR013657">
    <property type="entry name" value="SCL35B1-4/HUT1"/>
</dbReference>
<keyword evidence="3" id="KW-0762">Sugar transport</keyword>
<dbReference type="GO" id="GO:0000139">
    <property type="term" value="C:Golgi membrane"/>
    <property type="evidence" value="ECO:0007669"/>
    <property type="project" value="TreeGrafter"/>
</dbReference>
<comment type="subcellular location">
    <subcellularLocation>
        <location evidence="1">Endomembrane system</location>
        <topology evidence="1">Multi-pass membrane protein</topology>
    </subcellularLocation>
</comment>
<gene>
    <name evidence="8" type="ORF">Agabi119p4_7353</name>
</gene>
<protein>
    <recommendedName>
        <fullName evidence="10">UAA transporter</fullName>
    </recommendedName>
</protein>
<dbReference type="NCBIfam" id="TIGR00803">
    <property type="entry name" value="nst"/>
    <property type="match status" value="1"/>
</dbReference>
<evidence type="ECO:0000256" key="1">
    <source>
        <dbReference type="ARBA" id="ARBA00004127"/>
    </source>
</evidence>
<dbReference type="GO" id="GO:0005464">
    <property type="term" value="F:UDP-xylose transmembrane transporter activity"/>
    <property type="evidence" value="ECO:0007669"/>
    <property type="project" value="TreeGrafter"/>
</dbReference>
<accession>A0A8H7EZF8</accession>
<name>A0A8H7EZF8_AGABI</name>
<dbReference type="Proteomes" id="UP000629468">
    <property type="component" value="Unassembled WGS sequence"/>
</dbReference>
<feature type="transmembrane region" description="Helical" evidence="7">
    <location>
        <begin position="165"/>
        <end position="186"/>
    </location>
</feature>
<keyword evidence="6 7" id="KW-0472">Membrane</keyword>
<feature type="transmembrane region" description="Helical" evidence="7">
    <location>
        <begin position="141"/>
        <end position="159"/>
    </location>
</feature>
<reference evidence="8 9" key="1">
    <citation type="journal article" name="Sci. Rep.">
        <title>Telomere-to-telomere assembled and centromere annotated genomes of the two main subspecies of the button mushroom Agaricus bisporus reveal especially polymorphic chromosome ends.</title>
        <authorList>
            <person name="Sonnenberg A.S.M."/>
            <person name="Sedaghat-Telgerd N."/>
            <person name="Lavrijssen B."/>
            <person name="Ohm R.A."/>
            <person name="Hendrickx P.M."/>
            <person name="Scholtmeijer K."/>
            <person name="Baars J.J.P."/>
            <person name="van Peer A."/>
        </authorList>
    </citation>
    <scope>NUCLEOTIDE SEQUENCE [LARGE SCALE GENOMIC DNA]</scope>
    <source>
        <strain evidence="8 9">H119_p4</strain>
    </source>
</reference>
<evidence type="ECO:0000256" key="2">
    <source>
        <dbReference type="ARBA" id="ARBA00022448"/>
    </source>
</evidence>
<sequence>MMHQTPFFSESRHQLIACTLGKFLWLLNLKNGTITAASETLKSEPIVDSPANGEATKVSSTVIFAPVVLALFPTLGLVFGGCCSNVWACEELLFINHRIGSALTFLQMLFITLQSLPSFFSFSKTHFLPQLKPRQIPLHQWGFQVVVLITSSLLSNWVFAYDVPLTVQIVFRSGSLAVSMLFGYLFSKKKYNGMQILSIVIVTVGVVLATLSRPSSTSKNAVASPPRSPEQLRAYTIGIIMLVVSLFSTGLLGLLQEKTYQKYGPHWREGVFYTHALSLPMFIFLRSDITQGLASLSRSASGSSPVFAYTVLAANVVSQLICVSSVNRLTSQVSSVSTHIVLTARKAISLCFSMWWFSNGWNTQLAAGAAMVFTGSFMYAMGVDKQKQQ</sequence>
<feature type="transmembrane region" description="Helical" evidence="7">
    <location>
        <begin position="193"/>
        <end position="212"/>
    </location>
</feature>
<dbReference type="Pfam" id="PF08449">
    <property type="entry name" value="UAA"/>
    <property type="match status" value="1"/>
</dbReference>
<evidence type="ECO:0000313" key="8">
    <source>
        <dbReference type="EMBL" id="KAF7768110.1"/>
    </source>
</evidence>
<dbReference type="PANTHER" id="PTHR10778">
    <property type="entry name" value="SOLUTE CARRIER FAMILY 35 MEMBER B"/>
    <property type="match status" value="1"/>
</dbReference>
<dbReference type="EMBL" id="JABXXO010000010">
    <property type="protein sequence ID" value="KAF7768110.1"/>
    <property type="molecule type" value="Genomic_DNA"/>
</dbReference>
<dbReference type="GO" id="GO:0005789">
    <property type="term" value="C:endoplasmic reticulum membrane"/>
    <property type="evidence" value="ECO:0007669"/>
    <property type="project" value="TreeGrafter"/>
</dbReference>
<evidence type="ECO:0000256" key="5">
    <source>
        <dbReference type="ARBA" id="ARBA00022989"/>
    </source>
</evidence>
<comment type="caution">
    <text evidence="8">The sequence shown here is derived from an EMBL/GenBank/DDBJ whole genome shotgun (WGS) entry which is preliminary data.</text>
</comment>
<proteinExistence type="predicted"/>
<evidence type="ECO:0000256" key="7">
    <source>
        <dbReference type="SAM" id="Phobius"/>
    </source>
</evidence>
<feature type="transmembrane region" description="Helical" evidence="7">
    <location>
        <begin position="62"/>
        <end position="87"/>
    </location>
</feature>
<feature type="transmembrane region" description="Helical" evidence="7">
    <location>
        <begin position="232"/>
        <end position="255"/>
    </location>
</feature>
<keyword evidence="4 7" id="KW-0812">Transmembrane</keyword>
<dbReference type="PANTHER" id="PTHR10778:SF4">
    <property type="entry name" value="NUCLEOTIDE SUGAR TRANSPORTER SLC35B4"/>
    <property type="match status" value="1"/>
</dbReference>
<feature type="transmembrane region" description="Helical" evidence="7">
    <location>
        <begin position="99"/>
        <end position="120"/>
    </location>
</feature>
<keyword evidence="2" id="KW-0813">Transport</keyword>
<dbReference type="AlphaFoldDB" id="A0A8H7EZF8"/>
<evidence type="ECO:0008006" key="10">
    <source>
        <dbReference type="Google" id="ProtNLM"/>
    </source>
</evidence>
<keyword evidence="5 7" id="KW-1133">Transmembrane helix</keyword>
<evidence type="ECO:0000256" key="4">
    <source>
        <dbReference type="ARBA" id="ARBA00022692"/>
    </source>
</evidence>
<evidence type="ECO:0000313" key="9">
    <source>
        <dbReference type="Proteomes" id="UP000629468"/>
    </source>
</evidence>
<dbReference type="GO" id="GO:0005462">
    <property type="term" value="F:UDP-N-acetylglucosamine transmembrane transporter activity"/>
    <property type="evidence" value="ECO:0007669"/>
    <property type="project" value="TreeGrafter"/>
</dbReference>
<feature type="transmembrane region" description="Helical" evidence="7">
    <location>
        <begin position="363"/>
        <end position="383"/>
    </location>
</feature>
<feature type="transmembrane region" description="Helical" evidence="7">
    <location>
        <begin position="338"/>
        <end position="357"/>
    </location>
</feature>
<evidence type="ECO:0000256" key="3">
    <source>
        <dbReference type="ARBA" id="ARBA00022597"/>
    </source>
</evidence>
<evidence type="ECO:0000256" key="6">
    <source>
        <dbReference type="ARBA" id="ARBA00023136"/>
    </source>
</evidence>
<organism evidence="8 9">
    <name type="scientific">Agaricus bisporus var. burnettii</name>
    <dbReference type="NCBI Taxonomy" id="192524"/>
    <lineage>
        <taxon>Eukaryota</taxon>
        <taxon>Fungi</taxon>
        <taxon>Dikarya</taxon>
        <taxon>Basidiomycota</taxon>
        <taxon>Agaricomycotina</taxon>
        <taxon>Agaricomycetes</taxon>
        <taxon>Agaricomycetidae</taxon>
        <taxon>Agaricales</taxon>
        <taxon>Agaricineae</taxon>
        <taxon>Agaricaceae</taxon>
        <taxon>Agaricus</taxon>
    </lineage>
</organism>